<dbReference type="GO" id="GO:0007021">
    <property type="term" value="P:tubulin complex assembly"/>
    <property type="evidence" value="ECO:0007669"/>
    <property type="project" value="TreeGrafter"/>
</dbReference>
<dbReference type="VEuPathDB" id="FungiDB:SCODWIG_01262"/>
<gene>
    <name evidence="6" type="ORF">SCODWIG_01262</name>
</gene>
<proteinExistence type="inferred from homology"/>
<sequence>MSNLILKPTKHNPRGIPEAPFIEKVEDYVKSPQEFDQVFQAFQERLQQYKFMMESKENTVKDLKRRVPGLKDNLKICQMLKSKNQNDDDDDDDEDFIEVNYKLNETLYTKAVIKKENMDKVALFLGADIMMEYSIDEAIELLKEKIKDSKKNLEIAQEDCEFLRENITTMEVNTARLYNWDVERRQKERKESD</sequence>
<dbReference type="GO" id="GO:0015631">
    <property type="term" value="F:tubulin binding"/>
    <property type="evidence" value="ECO:0007669"/>
    <property type="project" value="TreeGrafter"/>
</dbReference>
<accession>A0A376B4C4</accession>
<dbReference type="OrthoDB" id="6375174at2759"/>
<dbReference type="GO" id="GO:0007017">
    <property type="term" value="P:microtubule-based process"/>
    <property type="evidence" value="ECO:0007669"/>
    <property type="project" value="TreeGrafter"/>
</dbReference>
<dbReference type="InterPro" id="IPR016655">
    <property type="entry name" value="PFD3"/>
</dbReference>
<feature type="coiled-coil region" evidence="5">
    <location>
        <begin position="139"/>
        <end position="173"/>
    </location>
</feature>
<evidence type="ECO:0000256" key="4">
    <source>
        <dbReference type="PIRNR" id="PIRNR016396"/>
    </source>
</evidence>
<dbReference type="Pfam" id="PF02996">
    <property type="entry name" value="Prefoldin"/>
    <property type="match status" value="1"/>
</dbReference>
<keyword evidence="5" id="KW-0175">Coiled coil</keyword>
<dbReference type="InterPro" id="IPR009053">
    <property type="entry name" value="Prefoldin"/>
</dbReference>
<dbReference type="EMBL" id="UFAJ01000152">
    <property type="protein sequence ID" value="SSD59501.1"/>
    <property type="molecule type" value="Genomic_DNA"/>
</dbReference>
<keyword evidence="3 4" id="KW-0143">Chaperone</keyword>
<dbReference type="GO" id="GO:0006457">
    <property type="term" value="P:protein folding"/>
    <property type="evidence" value="ECO:0007669"/>
    <property type="project" value="UniProtKB-UniRule"/>
</dbReference>
<dbReference type="AlphaFoldDB" id="A0A376B4C4"/>
<keyword evidence="7" id="KW-1185">Reference proteome</keyword>
<dbReference type="CDD" id="cd23156">
    <property type="entry name" value="Prefoldin_3"/>
    <property type="match status" value="1"/>
</dbReference>
<dbReference type="Proteomes" id="UP000262825">
    <property type="component" value="Unassembled WGS sequence"/>
</dbReference>
<dbReference type="SUPFAM" id="SSF46579">
    <property type="entry name" value="Prefoldin"/>
    <property type="match status" value="1"/>
</dbReference>
<evidence type="ECO:0000313" key="6">
    <source>
        <dbReference type="EMBL" id="SSD59501.1"/>
    </source>
</evidence>
<dbReference type="GO" id="GO:0016272">
    <property type="term" value="C:prefoldin complex"/>
    <property type="evidence" value="ECO:0007669"/>
    <property type="project" value="UniProtKB-UniRule"/>
</dbReference>
<protein>
    <recommendedName>
        <fullName evidence="4">Prefoldin subunit 3</fullName>
    </recommendedName>
</protein>
<evidence type="ECO:0000256" key="2">
    <source>
        <dbReference type="ARBA" id="ARBA00011695"/>
    </source>
</evidence>
<evidence type="ECO:0000256" key="1">
    <source>
        <dbReference type="ARBA" id="ARBA00010048"/>
    </source>
</evidence>
<dbReference type="FunFam" id="1.10.287.370:FF:000001">
    <property type="entry name" value="Prefoldin subunit 3"/>
    <property type="match status" value="1"/>
</dbReference>
<evidence type="ECO:0000313" key="7">
    <source>
        <dbReference type="Proteomes" id="UP000262825"/>
    </source>
</evidence>
<feature type="coiled-coil region" evidence="5">
    <location>
        <begin position="46"/>
        <end position="73"/>
    </location>
</feature>
<dbReference type="InterPro" id="IPR004127">
    <property type="entry name" value="Prefoldin_subunit_alpha"/>
</dbReference>
<dbReference type="PANTHER" id="PTHR12409">
    <property type="entry name" value="PREFOLDIN SUBUNIT 3"/>
    <property type="match status" value="1"/>
</dbReference>
<evidence type="ECO:0000256" key="5">
    <source>
        <dbReference type="SAM" id="Coils"/>
    </source>
</evidence>
<name>A0A376B4C4_9ASCO</name>
<organism evidence="6 7">
    <name type="scientific">Saccharomycodes ludwigii</name>
    <dbReference type="NCBI Taxonomy" id="36035"/>
    <lineage>
        <taxon>Eukaryota</taxon>
        <taxon>Fungi</taxon>
        <taxon>Dikarya</taxon>
        <taxon>Ascomycota</taxon>
        <taxon>Saccharomycotina</taxon>
        <taxon>Saccharomycetes</taxon>
        <taxon>Saccharomycodales</taxon>
        <taxon>Saccharomycodaceae</taxon>
        <taxon>Saccharomycodes</taxon>
    </lineage>
</organism>
<dbReference type="PIRSF" id="PIRSF016396">
    <property type="entry name" value="Prefoldin_subunit_3"/>
    <property type="match status" value="1"/>
</dbReference>
<dbReference type="GO" id="GO:0005737">
    <property type="term" value="C:cytoplasm"/>
    <property type="evidence" value="ECO:0007669"/>
    <property type="project" value="TreeGrafter"/>
</dbReference>
<dbReference type="PANTHER" id="PTHR12409:SF0">
    <property type="entry name" value="PREFOLDIN SUBUNIT 3"/>
    <property type="match status" value="1"/>
</dbReference>
<reference evidence="7" key="1">
    <citation type="submission" date="2018-06" db="EMBL/GenBank/DDBJ databases">
        <authorList>
            <person name="Guldener U."/>
        </authorList>
    </citation>
    <scope>NUCLEOTIDE SEQUENCE [LARGE SCALE GENOMIC DNA]</scope>
    <source>
        <strain evidence="7">UTAD17</strain>
    </source>
</reference>
<comment type="subunit">
    <text evidence="2 4">Heterohexamer of two PFD-alpha type and four PFD-beta type subunits.</text>
</comment>
<dbReference type="Gene3D" id="1.10.287.370">
    <property type="match status" value="1"/>
</dbReference>
<evidence type="ECO:0000256" key="3">
    <source>
        <dbReference type="ARBA" id="ARBA00023186"/>
    </source>
</evidence>
<comment type="function">
    <text evidence="4">Binds specifically to cytosolic chaperonin (c-CPN) and transfers target proteins to it. Binds to nascent polypeptide chain and promotes folding in an environment in which there are many competing pathways for nonnative proteins.</text>
</comment>
<comment type="similarity">
    <text evidence="1 4">Belongs to the prefoldin subunit alpha family.</text>
</comment>